<evidence type="ECO:0000313" key="3">
    <source>
        <dbReference type="Proteomes" id="UP000735302"/>
    </source>
</evidence>
<sequence length="82" mass="9466">MVETLQRKPLGDLRKISENLRHIYRTLLGDVQETVRRTAGDLCKICRKPSAFGRSAENSQENDRRPLGDLQETFSRTARDHL</sequence>
<proteinExistence type="predicted"/>
<comment type="caution">
    <text evidence="2">The sequence shown here is derived from an EMBL/GenBank/DDBJ whole genome shotgun (WGS) entry which is preliminary data.</text>
</comment>
<name>A0AAV3Y9M3_9GAST</name>
<reference evidence="2 3" key="1">
    <citation type="journal article" date="2021" name="Elife">
        <title>Chloroplast acquisition without the gene transfer in kleptoplastic sea slugs, Plakobranchus ocellatus.</title>
        <authorList>
            <person name="Maeda T."/>
            <person name="Takahashi S."/>
            <person name="Yoshida T."/>
            <person name="Shimamura S."/>
            <person name="Takaki Y."/>
            <person name="Nagai Y."/>
            <person name="Toyoda A."/>
            <person name="Suzuki Y."/>
            <person name="Arimoto A."/>
            <person name="Ishii H."/>
            <person name="Satoh N."/>
            <person name="Nishiyama T."/>
            <person name="Hasebe M."/>
            <person name="Maruyama T."/>
            <person name="Minagawa J."/>
            <person name="Obokata J."/>
            <person name="Shigenobu S."/>
        </authorList>
    </citation>
    <scope>NUCLEOTIDE SEQUENCE [LARGE SCALE GENOMIC DNA]</scope>
</reference>
<feature type="region of interest" description="Disordered" evidence="1">
    <location>
        <begin position="53"/>
        <end position="82"/>
    </location>
</feature>
<accession>A0AAV3Y9M3</accession>
<dbReference type="Proteomes" id="UP000735302">
    <property type="component" value="Unassembled WGS sequence"/>
</dbReference>
<keyword evidence="3" id="KW-1185">Reference proteome</keyword>
<dbReference type="AlphaFoldDB" id="A0AAV3Y9M3"/>
<dbReference type="EMBL" id="BLXT01000722">
    <property type="protein sequence ID" value="GFN79663.1"/>
    <property type="molecule type" value="Genomic_DNA"/>
</dbReference>
<protein>
    <submittedName>
        <fullName evidence="2">Uncharacterized protein</fullName>
    </submittedName>
</protein>
<organism evidence="2 3">
    <name type="scientific">Plakobranchus ocellatus</name>
    <dbReference type="NCBI Taxonomy" id="259542"/>
    <lineage>
        <taxon>Eukaryota</taxon>
        <taxon>Metazoa</taxon>
        <taxon>Spiralia</taxon>
        <taxon>Lophotrochozoa</taxon>
        <taxon>Mollusca</taxon>
        <taxon>Gastropoda</taxon>
        <taxon>Heterobranchia</taxon>
        <taxon>Euthyneura</taxon>
        <taxon>Panpulmonata</taxon>
        <taxon>Sacoglossa</taxon>
        <taxon>Placobranchoidea</taxon>
        <taxon>Plakobranchidae</taxon>
        <taxon>Plakobranchus</taxon>
    </lineage>
</organism>
<gene>
    <name evidence="2" type="ORF">PoB_000616900</name>
</gene>
<evidence type="ECO:0000313" key="2">
    <source>
        <dbReference type="EMBL" id="GFN79663.1"/>
    </source>
</evidence>
<evidence type="ECO:0000256" key="1">
    <source>
        <dbReference type="SAM" id="MobiDB-lite"/>
    </source>
</evidence>